<proteinExistence type="predicted"/>
<name>A0AAJ0UDM7_HALSE</name>
<reference evidence="1" key="2">
    <citation type="journal article" date="2020" name="Microorganisms">
        <title>Osmotic Adaptation and Compatible Solute Biosynthesis of Phototrophic Bacteria as Revealed from Genome Analyses.</title>
        <authorList>
            <person name="Imhoff J.F."/>
            <person name="Rahn T."/>
            <person name="Kunzel S."/>
            <person name="Keller A."/>
            <person name="Neulinger S.C."/>
        </authorList>
    </citation>
    <scope>NUCLEOTIDE SEQUENCE</scope>
    <source>
        <strain evidence="1">DSM 4395</strain>
    </source>
</reference>
<accession>A0AAJ0UDM7</accession>
<comment type="caution">
    <text evidence="1">The sequence shown here is derived from an EMBL/GenBank/DDBJ whole genome shotgun (WGS) entry which is preliminary data.</text>
</comment>
<dbReference type="AlphaFoldDB" id="A0AAJ0UDM7"/>
<sequence length="129" mass="14451">MIGLDLGNSPTLVLLAQPQPHQILTGGVFQPDRGLAWRQDQGGIHIKLLEFRDLFGEVIGICFDRLVIRRPPIREEQRPLHDGEIVVFRSKHGGSLVGIGRDRRTDQIVQSGFFSGRGQRLAPIQPLQQ</sequence>
<dbReference type="Proteomes" id="UP001296967">
    <property type="component" value="Unassembled WGS sequence"/>
</dbReference>
<evidence type="ECO:0000313" key="1">
    <source>
        <dbReference type="EMBL" id="MBK5929393.1"/>
    </source>
</evidence>
<keyword evidence="2" id="KW-1185">Reference proteome</keyword>
<reference evidence="1" key="1">
    <citation type="submission" date="2017-05" db="EMBL/GenBank/DDBJ databases">
        <authorList>
            <person name="Imhoff J.F."/>
            <person name="Rahn T."/>
            <person name="Kuenzel S."/>
            <person name="Neulinger S.C."/>
        </authorList>
    </citation>
    <scope>NUCLEOTIDE SEQUENCE</scope>
    <source>
        <strain evidence="1">DSM 4395</strain>
    </source>
</reference>
<gene>
    <name evidence="1" type="ORF">CCR82_02295</name>
</gene>
<organism evidence="1 2">
    <name type="scientific">Halochromatium salexigens</name>
    <name type="common">Chromatium salexigens</name>
    <dbReference type="NCBI Taxonomy" id="49447"/>
    <lineage>
        <taxon>Bacteria</taxon>
        <taxon>Pseudomonadati</taxon>
        <taxon>Pseudomonadota</taxon>
        <taxon>Gammaproteobacteria</taxon>
        <taxon>Chromatiales</taxon>
        <taxon>Chromatiaceae</taxon>
        <taxon>Halochromatium</taxon>
    </lineage>
</organism>
<protein>
    <submittedName>
        <fullName evidence="1">Uncharacterized protein</fullName>
    </submittedName>
</protein>
<evidence type="ECO:0000313" key="2">
    <source>
        <dbReference type="Proteomes" id="UP001296967"/>
    </source>
</evidence>
<dbReference type="EMBL" id="NHSF01000014">
    <property type="protein sequence ID" value="MBK5929393.1"/>
    <property type="molecule type" value="Genomic_DNA"/>
</dbReference>